<evidence type="ECO:0000256" key="3">
    <source>
        <dbReference type="SAM" id="MobiDB-lite"/>
    </source>
</evidence>
<feature type="domain" description="Tyrosine-protein phosphatase" evidence="4">
    <location>
        <begin position="501"/>
        <end position="650"/>
    </location>
</feature>
<dbReference type="InterPro" id="IPR047949">
    <property type="entry name" value="PPS1_DSP"/>
</dbReference>
<dbReference type="GO" id="GO:0033260">
    <property type="term" value="P:nuclear DNA replication"/>
    <property type="evidence" value="ECO:0007669"/>
    <property type="project" value="InterPro"/>
</dbReference>
<gene>
    <name evidence="6" type="ORF">N7456_003674</name>
</gene>
<evidence type="ECO:0000256" key="2">
    <source>
        <dbReference type="ARBA" id="ARBA00022912"/>
    </source>
</evidence>
<dbReference type="InterPro" id="IPR020422">
    <property type="entry name" value="TYR_PHOSPHATASE_DUAL_dom"/>
</dbReference>
<dbReference type="SMART" id="SM00195">
    <property type="entry name" value="DSPc"/>
    <property type="match status" value="1"/>
</dbReference>
<evidence type="ECO:0000259" key="5">
    <source>
        <dbReference type="PROSITE" id="PS50056"/>
    </source>
</evidence>
<keyword evidence="2" id="KW-0904">Protein phosphatase</keyword>
<dbReference type="OrthoDB" id="273181at2759"/>
<organism evidence="6 7">
    <name type="scientific">Penicillium angulare</name>
    <dbReference type="NCBI Taxonomy" id="116970"/>
    <lineage>
        <taxon>Eukaryota</taxon>
        <taxon>Fungi</taxon>
        <taxon>Dikarya</taxon>
        <taxon>Ascomycota</taxon>
        <taxon>Pezizomycotina</taxon>
        <taxon>Eurotiomycetes</taxon>
        <taxon>Eurotiomycetidae</taxon>
        <taxon>Eurotiales</taxon>
        <taxon>Aspergillaceae</taxon>
        <taxon>Penicillium</taxon>
    </lineage>
</organism>
<evidence type="ECO:0000313" key="7">
    <source>
        <dbReference type="Proteomes" id="UP001149165"/>
    </source>
</evidence>
<dbReference type="PANTHER" id="PTHR47550:SF1">
    <property type="entry name" value="DUAL SPECIFICITY PROTEIN PHOSPHATASE PPS1"/>
    <property type="match status" value="1"/>
</dbReference>
<keyword evidence="7" id="KW-1185">Reference proteome</keyword>
<comment type="caution">
    <text evidence="6">The sequence shown here is derived from an EMBL/GenBank/DDBJ whole genome shotgun (WGS) entry which is preliminary data.</text>
</comment>
<dbReference type="EMBL" id="JAPQKH010000003">
    <property type="protein sequence ID" value="KAJ5106999.1"/>
    <property type="molecule type" value="Genomic_DNA"/>
</dbReference>
<dbReference type="InterPro" id="IPR016130">
    <property type="entry name" value="Tyr_Pase_AS"/>
</dbReference>
<dbReference type="InterPro" id="IPR053239">
    <property type="entry name" value="Dual_spec_PTase"/>
</dbReference>
<dbReference type="SUPFAM" id="SSF52799">
    <property type="entry name" value="(Phosphotyrosine protein) phosphatases II"/>
    <property type="match status" value="2"/>
</dbReference>
<dbReference type="PROSITE" id="PS00383">
    <property type="entry name" value="TYR_PHOSPHATASE_1"/>
    <property type="match status" value="1"/>
</dbReference>
<dbReference type="AlphaFoldDB" id="A0A9W9FV83"/>
<dbReference type="CDD" id="cd14516">
    <property type="entry name" value="DSP_fungal_PPS1"/>
    <property type="match status" value="1"/>
</dbReference>
<feature type="region of interest" description="Disordered" evidence="3">
    <location>
        <begin position="1"/>
        <end position="64"/>
    </location>
</feature>
<dbReference type="PROSITE" id="PS50054">
    <property type="entry name" value="TYR_PHOSPHATASE_DUAL"/>
    <property type="match status" value="1"/>
</dbReference>
<proteinExistence type="predicted"/>
<dbReference type="GO" id="GO:0008138">
    <property type="term" value="F:protein tyrosine/serine/threonine phosphatase activity"/>
    <property type="evidence" value="ECO:0007669"/>
    <property type="project" value="InterPro"/>
</dbReference>
<dbReference type="FunFam" id="3.90.190.10:FF:000110">
    <property type="entry name" value="PPS1p Protein phosphatase"/>
    <property type="match status" value="1"/>
</dbReference>
<feature type="compositionally biased region" description="Polar residues" evidence="3">
    <location>
        <begin position="1"/>
        <end position="10"/>
    </location>
</feature>
<evidence type="ECO:0000313" key="6">
    <source>
        <dbReference type="EMBL" id="KAJ5106999.1"/>
    </source>
</evidence>
<dbReference type="PROSITE" id="PS50056">
    <property type="entry name" value="TYR_PHOSPHATASE_2"/>
    <property type="match status" value="1"/>
</dbReference>
<feature type="domain" description="Tyrosine specific protein phosphatases" evidence="5">
    <location>
        <begin position="569"/>
        <end position="637"/>
    </location>
</feature>
<dbReference type="InterPro" id="IPR029021">
    <property type="entry name" value="Prot-tyrosine_phosphatase-like"/>
</dbReference>
<dbReference type="Proteomes" id="UP001149165">
    <property type="component" value="Unassembled WGS sequence"/>
</dbReference>
<dbReference type="Pfam" id="PF00782">
    <property type="entry name" value="DSPc"/>
    <property type="match status" value="1"/>
</dbReference>
<dbReference type="Gene3D" id="3.90.190.10">
    <property type="entry name" value="Protein tyrosine phosphatase superfamily"/>
    <property type="match status" value="2"/>
</dbReference>
<keyword evidence="1" id="KW-0378">Hydrolase</keyword>
<protein>
    <submittedName>
        <fullName evidence="6">Protein-tyrosine/Dual-specificity phosphatase</fullName>
    </submittedName>
</protein>
<dbReference type="InterPro" id="IPR000340">
    <property type="entry name" value="Dual-sp_phosphatase_cat-dom"/>
</dbReference>
<accession>A0A9W9FV83</accession>
<evidence type="ECO:0000256" key="1">
    <source>
        <dbReference type="ARBA" id="ARBA00022801"/>
    </source>
</evidence>
<name>A0A9W9FV83_9EURO</name>
<dbReference type="PANTHER" id="PTHR47550">
    <property type="entry name" value="DUAL SPECIFICITY PROTEIN PHOSPHATASE PPS1"/>
    <property type="match status" value="1"/>
</dbReference>
<dbReference type="InterPro" id="IPR000387">
    <property type="entry name" value="Tyr_Pase_dom"/>
</dbReference>
<dbReference type="GO" id="GO:0005634">
    <property type="term" value="C:nucleus"/>
    <property type="evidence" value="ECO:0007669"/>
    <property type="project" value="GOC"/>
</dbReference>
<reference evidence="6" key="1">
    <citation type="submission" date="2022-11" db="EMBL/GenBank/DDBJ databases">
        <authorList>
            <person name="Petersen C."/>
        </authorList>
    </citation>
    <scope>NUCLEOTIDE SEQUENCE</scope>
    <source>
        <strain evidence="6">IBT 30069</strain>
    </source>
</reference>
<feature type="compositionally biased region" description="Pro residues" evidence="3">
    <location>
        <begin position="44"/>
        <end position="56"/>
    </location>
</feature>
<evidence type="ECO:0000259" key="4">
    <source>
        <dbReference type="PROSITE" id="PS50054"/>
    </source>
</evidence>
<sequence length="680" mass="77086">MATVVVQQQHTLRHTTPPPSSMPPALMVNRRSSPIPNKHLPVCPTGPSPAESPQPESPVHRSSHEQLSSILYPPYCYHVVSQPVGSKVFGINAQTLGEALDYQAAQSLPDASQMYPWLHGLHPDNHLQLGFFSSRKRVQRKPPKVWRGITLVKLGGDLSKSRIKGAVAPDEVISPMARFLMADPPEGFSVRNFQIQTAKMAPLSDIVIYGEDGTDRDELLALADEFAMAQAAWRLKHDPMQERKPYNTFVLTSSFSEFEERWPRFVSLDADGDPTGSCMDFFQWERLEMATMSCASEISENVFLGPTPDYIMRPGACNIPDKDPYDLIIEANDLASIPGPRTLATIDKKLETGSQRIEFPSSGSLVLPSGNTREVEDFVNTVRWIYYLAHPEPDEQMDHEGDIEMRSTKKPLSVYIHCADGYTESTLLAVAYFMFAEGVPIHEAWLKLHCEKKRNFFAYQTDVAFLSHIQTRLLQESPANKAIPRSNLSDPDWFLKIDGSLPSRILPYMYLGNLNHANNPELLWELGIRRVLSIGEPVSWSQVERKKWGEDSLMYIDNVQDNGIDPLCQEYDRCLKFIELGKNDGAATLVHCRVGVSRSASICIAEVMACMDMTFPRAYCFVRARRLNVIIQPHLRFVYELLQWEEFQSKKRQGLPRKRQLEWSTVCREIALLNKPYSRT</sequence>
<reference evidence="6" key="2">
    <citation type="journal article" date="2023" name="IMA Fungus">
        <title>Comparative genomic study of the Penicillium genus elucidates a diverse pangenome and 15 lateral gene transfer events.</title>
        <authorList>
            <person name="Petersen C."/>
            <person name="Sorensen T."/>
            <person name="Nielsen M.R."/>
            <person name="Sondergaard T.E."/>
            <person name="Sorensen J.L."/>
            <person name="Fitzpatrick D.A."/>
            <person name="Frisvad J.C."/>
            <person name="Nielsen K.L."/>
        </authorList>
    </citation>
    <scope>NUCLEOTIDE SEQUENCE</scope>
    <source>
        <strain evidence="6">IBT 30069</strain>
    </source>
</reference>